<evidence type="ECO:0008006" key="4">
    <source>
        <dbReference type="Google" id="ProtNLM"/>
    </source>
</evidence>
<reference evidence="2 3" key="1">
    <citation type="submission" date="2020-08" db="EMBL/GenBank/DDBJ databases">
        <title>A Genomic Blueprint of the Chicken Gut Microbiome.</title>
        <authorList>
            <person name="Gilroy R."/>
            <person name="Ravi A."/>
            <person name="Getino M."/>
            <person name="Pursley I."/>
            <person name="Horton D.L."/>
            <person name="Alikhan N.-F."/>
            <person name="Baker D."/>
            <person name="Gharbi K."/>
            <person name="Hall N."/>
            <person name="Watson M."/>
            <person name="Adriaenssens E.M."/>
            <person name="Foster-Nyarko E."/>
            <person name="Jarju S."/>
            <person name="Secka A."/>
            <person name="Antonio M."/>
            <person name="Oren A."/>
            <person name="Chaudhuri R."/>
            <person name="La Ragione R.M."/>
            <person name="Hildebrand F."/>
            <person name="Pallen M.J."/>
        </authorList>
    </citation>
    <scope>NUCLEOTIDE SEQUENCE [LARGE SCALE GENOMIC DNA]</scope>
    <source>
        <strain evidence="2 3">Sa2CUA1</strain>
    </source>
</reference>
<feature type="transmembrane region" description="Helical" evidence="1">
    <location>
        <begin position="170"/>
        <end position="193"/>
    </location>
</feature>
<feature type="transmembrane region" description="Helical" evidence="1">
    <location>
        <begin position="120"/>
        <end position="143"/>
    </location>
</feature>
<feature type="transmembrane region" description="Helical" evidence="1">
    <location>
        <begin position="95"/>
        <end position="113"/>
    </location>
</feature>
<keyword evidence="1" id="KW-1133">Transmembrane helix</keyword>
<dbReference type="RefSeq" id="WP_191807933.1">
    <property type="nucleotide sequence ID" value="NZ_JACSQD010000004.1"/>
</dbReference>
<accession>A0ABR8USV7</accession>
<gene>
    <name evidence="2" type="ORF">H9639_09935</name>
</gene>
<feature type="transmembrane region" description="Helical" evidence="1">
    <location>
        <begin position="63"/>
        <end position="89"/>
    </location>
</feature>
<organism evidence="2 3">
    <name type="scientific">Arthrobacter gallicola</name>
    <dbReference type="NCBI Taxonomy" id="2762225"/>
    <lineage>
        <taxon>Bacteria</taxon>
        <taxon>Bacillati</taxon>
        <taxon>Actinomycetota</taxon>
        <taxon>Actinomycetes</taxon>
        <taxon>Micrococcales</taxon>
        <taxon>Micrococcaceae</taxon>
        <taxon>Arthrobacter</taxon>
    </lineage>
</organism>
<keyword evidence="1" id="KW-0812">Transmembrane</keyword>
<feature type="transmembrane region" description="Helical" evidence="1">
    <location>
        <begin position="34"/>
        <end position="56"/>
    </location>
</feature>
<comment type="caution">
    <text evidence="2">The sequence shown here is derived from an EMBL/GenBank/DDBJ whole genome shotgun (WGS) entry which is preliminary data.</text>
</comment>
<keyword evidence="3" id="KW-1185">Reference proteome</keyword>
<dbReference type="Proteomes" id="UP000609874">
    <property type="component" value="Unassembled WGS sequence"/>
</dbReference>
<protein>
    <recommendedName>
        <fullName evidence="4">Integral membrane protein</fullName>
    </recommendedName>
</protein>
<evidence type="ECO:0000313" key="2">
    <source>
        <dbReference type="EMBL" id="MBD7995615.1"/>
    </source>
</evidence>
<evidence type="ECO:0000313" key="3">
    <source>
        <dbReference type="Proteomes" id="UP000609874"/>
    </source>
</evidence>
<name>A0ABR8USV7_9MICC</name>
<evidence type="ECO:0000256" key="1">
    <source>
        <dbReference type="SAM" id="Phobius"/>
    </source>
</evidence>
<proteinExistence type="predicted"/>
<sequence length="195" mass="20001">MAQISGGGSTMVNSGQTERSRLRARIKDRVSPALAAQLLVPALLGLLGFCAVAAAVASTGGVLGITVTGLAVVVTLLLAAGAAPFYVPFLLAGTWYKPLGVLAAVAAFHLLLFATIGRSVLLTVSAVPVALAGGGLLLLTSLWSQFHHGPAAEPVIGPAMPEDARPFTHTLVLVTVNWVFFAAAGMFSAWFLLGR</sequence>
<dbReference type="EMBL" id="JACSQD010000004">
    <property type="protein sequence ID" value="MBD7995615.1"/>
    <property type="molecule type" value="Genomic_DNA"/>
</dbReference>
<keyword evidence="1" id="KW-0472">Membrane</keyword>